<gene>
    <name evidence="1" type="ORF">OM33_14315</name>
</gene>
<dbReference type="KEGG" id="pseo:OM33_14315"/>
<protein>
    <submittedName>
        <fullName evidence="1">Uncharacterized protein</fullName>
    </submittedName>
</protein>
<dbReference type="STRING" id="1348114.OM33_14315"/>
<reference evidence="1 2" key="1">
    <citation type="submission" date="2014-11" db="EMBL/GenBank/DDBJ databases">
        <title>Complete Genome Sequence of Pseudoalteromonas sp. Strain OCN003 Isolated from Kaneohe Bay, Oahu, Hawaii.</title>
        <authorList>
            <person name="Beurmann S."/>
            <person name="Videau P."/>
            <person name="Ushijima B."/>
            <person name="Smith A.M."/>
            <person name="Aeby G.S."/>
            <person name="Callahan S.M."/>
            <person name="Belcaid M."/>
        </authorList>
    </citation>
    <scope>NUCLEOTIDE SEQUENCE [LARGE SCALE GENOMIC DNA]</scope>
    <source>
        <strain evidence="1 2">OCN003</strain>
    </source>
</reference>
<proteinExistence type="predicted"/>
<dbReference type="HOGENOM" id="CLU_2106942_0_0_6"/>
<dbReference type="RefSeq" id="WP_038642701.1">
    <property type="nucleotide sequence ID" value="NZ_CP009888.1"/>
</dbReference>
<organism evidence="1 2">
    <name type="scientific">Pseudoalteromonas piratica</name>
    <dbReference type="NCBI Taxonomy" id="1348114"/>
    <lineage>
        <taxon>Bacteria</taxon>
        <taxon>Pseudomonadati</taxon>
        <taxon>Pseudomonadota</taxon>
        <taxon>Gammaproteobacteria</taxon>
        <taxon>Alteromonadales</taxon>
        <taxon>Pseudoalteromonadaceae</taxon>
        <taxon>Pseudoalteromonas</taxon>
    </lineage>
</organism>
<dbReference type="eggNOG" id="ENOG5033972">
    <property type="taxonomic scope" value="Bacteria"/>
</dbReference>
<keyword evidence="2" id="KW-1185">Reference proteome</keyword>
<evidence type="ECO:0000313" key="2">
    <source>
        <dbReference type="Proteomes" id="UP000030341"/>
    </source>
</evidence>
<sequence length="115" mass="13382">MDKTYLKDACIVSAYDYKEFEKQFLGEFLSVVVIDDETFRFRPFEQIVTSKIVSKSDVEDKLEIITHNGSYYVIDADHKLIDISFVKLVVMRAGAYSADRVLEMREQLKSRNKSL</sequence>
<dbReference type="OrthoDB" id="6300775at2"/>
<dbReference type="AlphaFoldDB" id="A0A0A7EI03"/>
<evidence type="ECO:0000313" key="1">
    <source>
        <dbReference type="EMBL" id="AIY66153.1"/>
    </source>
</evidence>
<dbReference type="EMBL" id="CP009888">
    <property type="protein sequence ID" value="AIY66153.1"/>
    <property type="molecule type" value="Genomic_DNA"/>
</dbReference>
<name>A0A0A7EI03_9GAMM</name>
<accession>A0A0A7EI03</accession>
<dbReference type="Proteomes" id="UP000030341">
    <property type="component" value="Chromosome 1"/>
</dbReference>